<dbReference type="EMBL" id="JASNRB020000009">
    <property type="protein sequence ID" value="MFJ1469260.1"/>
    <property type="molecule type" value="Genomic_DNA"/>
</dbReference>
<accession>A0ACC7MCJ8</accession>
<name>A0ACC7MCJ8_9BURK</name>
<protein>
    <submittedName>
        <fullName evidence="1">Uncharacterized protein</fullName>
    </submittedName>
</protein>
<organism evidence="1 2">
    <name type="scientific">Massilia orientalis</name>
    <dbReference type="NCBI Taxonomy" id="3050128"/>
    <lineage>
        <taxon>Bacteria</taxon>
        <taxon>Pseudomonadati</taxon>
        <taxon>Pseudomonadota</taxon>
        <taxon>Betaproteobacteria</taxon>
        <taxon>Burkholderiales</taxon>
        <taxon>Oxalobacteraceae</taxon>
        <taxon>Telluria group</taxon>
        <taxon>Massilia</taxon>
    </lineage>
</organism>
<comment type="caution">
    <text evidence="1">The sequence shown here is derived from an EMBL/GenBank/DDBJ whole genome shotgun (WGS) entry which is preliminary data.</text>
</comment>
<evidence type="ECO:0000313" key="1">
    <source>
        <dbReference type="EMBL" id="MFJ1469260.1"/>
    </source>
</evidence>
<reference evidence="1" key="1">
    <citation type="submission" date="2024-11" db="EMBL/GenBank/DDBJ databases">
        <title>Description of Massilia orientalis sp. nov., isolated from rhizosphere soil of Ageratina adenophora.</title>
        <authorList>
            <person name="Wang Y."/>
        </authorList>
    </citation>
    <scope>NUCLEOTIDE SEQUENCE</scope>
    <source>
        <strain evidence="1">YIM B02787</strain>
    </source>
</reference>
<keyword evidence="2" id="KW-1185">Reference proteome</keyword>
<evidence type="ECO:0000313" key="2">
    <source>
        <dbReference type="Proteomes" id="UP001168096"/>
    </source>
</evidence>
<dbReference type="Proteomes" id="UP001168096">
    <property type="component" value="Unassembled WGS sequence"/>
</dbReference>
<sequence length="168" mass="19036">MMNPLRSTLRVTALALVLSGCTTILRQPPPIGAPLTAVTAQLGQPNAVYPDPAGGQVLEYRGQPMGQFQYMARIGPDGRLVSYDQVLTSENFGKVKVDRWTKDDILRNFGRPAEVSRVYAHDYEVWSYRYKEAGVWNSMMNVHFDAQGVVRQMLNGPDPLYDDRFRRR</sequence>
<proteinExistence type="predicted"/>
<gene>
    <name evidence="1" type="ORF">QPK29_016230</name>
</gene>